<protein>
    <submittedName>
        <fullName evidence="1">Uncharacterized protein</fullName>
    </submittedName>
</protein>
<dbReference type="RefSeq" id="XP_033677354.1">
    <property type="nucleotide sequence ID" value="XM_033820106.1"/>
</dbReference>
<dbReference type="GeneID" id="54573436"/>
<dbReference type="Proteomes" id="UP000800094">
    <property type="component" value="Unassembled WGS sequence"/>
</dbReference>
<gene>
    <name evidence="1" type="ORF">BU26DRAFT_159063</name>
</gene>
<organism evidence="1 2">
    <name type="scientific">Trematosphaeria pertusa</name>
    <dbReference type="NCBI Taxonomy" id="390896"/>
    <lineage>
        <taxon>Eukaryota</taxon>
        <taxon>Fungi</taxon>
        <taxon>Dikarya</taxon>
        <taxon>Ascomycota</taxon>
        <taxon>Pezizomycotina</taxon>
        <taxon>Dothideomycetes</taxon>
        <taxon>Pleosporomycetidae</taxon>
        <taxon>Pleosporales</taxon>
        <taxon>Massarineae</taxon>
        <taxon>Trematosphaeriaceae</taxon>
        <taxon>Trematosphaeria</taxon>
    </lineage>
</organism>
<accession>A0A6A6HYA8</accession>
<proteinExistence type="predicted"/>
<evidence type="ECO:0000313" key="2">
    <source>
        <dbReference type="Proteomes" id="UP000800094"/>
    </source>
</evidence>
<dbReference type="OrthoDB" id="3728998at2759"/>
<name>A0A6A6HYA8_9PLEO</name>
<dbReference type="EMBL" id="ML987208">
    <property type="protein sequence ID" value="KAF2242350.1"/>
    <property type="molecule type" value="Genomic_DNA"/>
</dbReference>
<dbReference type="AlphaFoldDB" id="A0A6A6HYA8"/>
<sequence>MTPSEPDNCLTAPPPSHRPRWCHQADPLLIYSGSLAIIVGSVWLADSFRVRDPTEGRSNIFSLLIVRHCLRYCLHMYHSSHNPRRMRCFASRSIRQRAFYVVDFQYEGSPNRRHGYQMLSCINGTQLCETRLLWFYSQRHISVSVS</sequence>
<keyword evidence="2" id="KW-1185">Reference proteome</keyword>
<reference evidence="1" key="1">
    <citation type="journal article" date="2020" name="Stud. Mycol.">
        <title>101 Dothideomycetes genomes: a test case for predicting lifestyles and emergence of pathogens.</title>
        <authorList>
            <person name="Haridas S."/>
            <person name="Albert R."/>
            <person name="Binder M."/>
            <person name="Bloem J."/>
            <person name="Labutti K."/>
            <person name="Salamov A."/>
            <person name="Andreopoulos B."/>
            <person name="Baker S."/>
            <person name="Barry K."/>
            <person name="Bills G."/>
            <person name="Bluhm B."/>
            <person name="Cannon C."/>
            <person name="Castanera R."/>
            <person name="Culley D."/>
            <person name="Daum C."/>
            <person name="Ezra D."/>
            <person name="Gonzalez J."/>
            <person name="Henrissat B."/>
            <person name="Kuo A."/>
            <person name="Liang C."/>
            <person name="Lipzen A."/>
            <person name="Lutzoni F."/>
            <person name="Magnuson J."/>
            <person name="Mondo S."/>
            <person name="Nolan M."/>
            <person name="Ohm R."/>
            <person name="Pangilinan J."/>
            <person name="Park H.-J."/>
            <person name="Ramirez L."/>
            <person name="Alfaro M."/>
            <person name="Sun H."/>
            <person name="Tritt A."/>
            <person name="Yoshinaga Y."/>
            <person name="Zwiers L.-H."/>
            <person name="Turgeon B."/>
            <person name="Goodwin S."/>
            <person name="Spatafora J."/>
            <person name="Crous P."/>
            <person name="Grigoriev I."/>
        </authorList>
    </citation>
    <scope>NUCLEOTIDE SEQUENCE</scope>
    <source>
        <strain evidence="1">CBS 122368</strain>
    </source>
</reference>
<evidence type="ECO:0000313" key="1">
    <source>
        <dbReference type="EMBL" id="KAF2242350.1"/>
    </source>
</evidence>